<evidence type="ECO:0000313" key="2">
    <source>
        <dbReference type="EMBL" id="MBB3956037.1"/>
    </source>
</evidence>
<proteinExistence type="predicted"/>
<dbReference type="Proteomes" id="UP000548867">
    <property type="component" value="Unassembled WGS sequence"/>
</dbReference>
<dbReference type="GO" id="GO:0006352">
    <property type="term" value="P:DNA-templated transcription initiation"/>
    <property type="evidence" value="ECO:0007669"/>
    <property type="project" value="InterPro"/>
</dbReference>
<keyword evidence="2" id="KW-0804">Transcription</keyword>
<dbReference type="SUPFAM" id="SSF88659">
    <property type="entry name" value="Sigma3 and sigma4 domains of RNA polymerase sigma factors"/>
    <property type="match status" value="1"/>
</dbReference>
<keyword evidence="3" id="KW-1185">Reference proteome</keyword>
<dbReference type="InterPro" id="IPR013249">
    <property type="entry name" value="RNA_pol_sigma70_r4_t2"/>
</dbReference>
<dbReference type="GO" id="GO:0016987">
    <property type="term" value="F:sigma factor activity"/>
    <property type="evidence" value="ECO:0007669"/>
    <property type="project" value="InterPro"/>
</dbReference>
<dbReference type="GO" id="GO:0000428">
    <property type="term" value="C:DNA-directed RNA polymerase complex"/>
    <property type="evidence" value="ECO:0007669"/>
    <property type="project" value="UniProtKB-KW"/>
</dbReference>
<evidence type="ECO:0000313" key="3">
    <source>
        <dbReference type="Proteomes" id="UP000548867"/>
    </source>
</evidence>
<feature type="domain" description="RNA polymerase sigma factor 70 region 4 type 2" evidence="1">
    <location>
        <begin position="19"/>
        <end position="72"/>
    </location>
</feature>
<dbReference type="InterPro" id="IPR036388">
    <property type="entry name" value="WH-like_DNA-bd_sf"/>
</dbReference>
<accession>A0A7W6G8I6</accession>
<dbReference type="Pfam" id="PF08281">
    <property type="entry name" value="Sigma70_r4_2"/>
    <property type="match status" value="1"/>
</dbReference>
<protein>
    <submittedName>
        <fullName evidence="2">DNA-directed RNA polymerase specialized sigma24 family protein</fullName>
    </submittedName>
</protein>
<dbReference type="RefSeq" id="WP_183626861.1">
    <property type="nucleotide sequence ID" value="NZ_JACIDX010000011.1"/>
</dbReference>
<dbReference type="GO" id="GO:0003677">
    <property type="term" value="F:DNA binding"/>
    <property type="evidence" value="ECO:0007669"/>
    <property type="project" value="InterPro"/>
</dbReference>
<evidence type="ECO:0000259" key="1">
    <source>
        <dbReference type="Pfam" id="PF08281"/>
    </source>
</evidence>
<keyword evidence="2" id="KW-0240">DNA-directed RNA polymerase</keyword>
<comment type="caution">
    <text evidence="2">The sequence shown here is derived from an EMBL/GenBank/DDBJ whole genome shotgun (WGS) entry which is preliminary data.</text>
</comment>
<gene>
    <name evidence="2" type="ORF">GGR38_002994</name>
</gene>
<dbReference type="AlphaFoldDB" id="A0A7W6G8I6"/>
<sequence length="79" mass="8587">MGCERQHEGQPQDQAERQRQRLIALLDTLPMVERAAYLLSASDGLSHGAIAFRLGVSIREVETALAGALSKLTEGLDEP</sequence>
<organism evidence="2 3">
    <name type="scientific">Novosphingobium sediminicola</name>
    <dbReference type="NCBI Taxonomy" id="563162"/>
    <lineage>
        <taxon>Bacteria</taxon>
        <taxon>Pseudomonadati</taxon>
        <taxon>Pseudomonadota</taxon>
        <taxon>Alphaproteobacteria</taxon>
        <taxon>Sphingomonadales</taxon>
        <taxon>Sphingomonadaceae</taxon>
        <taxon>Novosphingobium</taxon>
    </lineage>
</organism>
<name>A0A7W6G8I6_9SPHN</name>
<dbReference type="EMBL" id="JACIDX010000011">
    <property type="protein sequence ID" value="MBB3956037.1"/>
    <property type="molecule type" value="Genomic_DNA"/>
</dbReference>
<reference evidence="2 3" key="1">
    <citation type="submission" date="2020-08" db="EMBL/GenBank/DDBJ databases">
        <title>Genomic Encyclopedia of Type Strains, Phase IV (KMG-IV): sequencing the most valuable type-strain genomes for metagenomic binning, comparative biology and taxonomic classification.</title>
        <authorList>
            <person name="Goeker M."/>
        </authorList>
    </citation>
    <scope>NUCLEOTIDE SEQUENCE [LARGE SCALE GENOMIC DNA]</scope>
    <source>
        <strain evidence="2 3">DSM 27057</strain>
    </source>
</reference>
<dbReference type="Gene3D" id="1.10.10.10">
    <property type="entry name" value="Winged helix-like DNA-binding domain superfamily/Winged helix DNA-binding domain"/>
    <property type="match status" value="1"/>
</dbReference>
<dbReference type="InterPro" id="IPR013324">
    <property type="entry name" value="RNA_pol_sigma_r3/r4-like"/>
</dbReference>